<protein>
    <recommendedName>
        <fullName evidence="8 18">DNA topoisomerase 2</fullName>
        <ecNumber evidence="7 18">5.6.2.2</ecNumber>
    </recommendedName>
</protein>
<evidence type="ECO:0000256" key="13">
    <source>
        <dbReference type="ARBA" id="ARBA00023029"/>
    </source>
</evidence>
<dbReference type="PANTHER" id="PTHR10169">
    <property type="entry name" value="DNA TOPOISOMERASE/GYRASE"/>
    <property type="match status" value="1"/>
</dbReference>
<dbReference type="InterPro" id="IPR014721">
    <property type="entry name" value="Ribsml_uS5_D2-typ_fold_subgr"/>
</dbReference>
<comment type="cofactor">
    <cofactor evidence="4">
        <name>Mg(2+)</name>
        <dbReference type="ChEBI" id="CHEBI:18420"/>
    </cofactor>
</comment>
<dbReference type="Gene3D" id="3.40.50.670">
    <property type="match status" value="1"/>
</dbReference>
<dbReference type="Pfam" id="PF01751">
    <property type="entry name" value="Toprim"/>
    <property type="match status" value="1"/>
</dbReference>
<evidence type="ECO:0000256" key="16">
    <source>
        <dbReference type="ARBA" id="ARBA00023242"/>
    </source>
</evidence>
<dbReference type="EMBL" id="GEDC01010724">
    <property type="protein sequence ID" value="JAS26574.1"/>
    <property type="molecule type" value="Transcribed_RNA"/>
</dbReference>
<dbReference type="InterPro" id="IPR001154">
    <property type="entry name" value="TopoII_euk"/>
</dbReference>
<dbReference type="Pfam" id="PF00521">
    <property type="entry name" value="DNA_topoisoIV"/>
    <property type="match status" value="1"/>
</dbReference>
<dbReference type="PROSITE" id="PS50880">
    <property type="entry name" value="TOPRIM"/>
    <property type="match status" value="1"/>
</dbReference>
<dbReference type="SUPFAM" id="SSF54211">
    <property type="entry name" value="Ribosomal protein S5 domain 2-like"/>
    <property type="match status" value="1"/>
</dbReference>
<dbReference type="FunFam" id="3.30.230.10:FF:000008">
    <property type="entry name" value="DNA topoisomerase 2"/>
    <property type="match status" value="1"/>
</dbReference>
<dbReference type="InterPro" id="IPR013506">
    <property type="entry name" value="Topo_IIA_bsu_dom2"/>
</dbReference>
<dbReference type="InterPro" id="IPR002205">
    <property type="entry name" value="Topo_IIA_dom_A"/>
</dbReference>
<feature type="compositionally biased region" description="Acidic residues" evidence="19">
    <location>
        <begin position="1368"/>
        <end position="1378"/>
    </location>
</feature>
<keyword evidence="13 17" id="KW-0799">Topoisomerase</keyword>
<organism evidence="22">
    <name type="scientific">Clastoptera arizonana</name>
    <name type="common">Arizona spittle bug</name>
    <dbReference type="NCBI Taxonomy" id="38151"/>
    <lineage>
        <taxon>Eukaryota</taxon>
        <taxon>Metazoa</taxon>
        <taxon>Ecdysozoa</taxon>
        <taxon>Arthropoda</taxon>
        <taxon>Hexapoda</taxon>
        <taxon>Insecta</taxon>
        <taxon>Pterygota</taxon>
        <taxon>Neoptera</taxon>
        <taxon>Paraneoptera</taxon>
        <taxon>Hemiptera</taxon>
        <taxon>Auchenorrhyncha</taxon>
        <taxon>Cercopoidea</taxon>
        <taxon>Clastopteridae</taxon>
        <taxon>Clastoptera</taxon>
    </lineage>
</organism>
<dbReference type="InterPro" id="IPR013757">
    <property type="entry name" value="Topo_IIA_A_a_sf"/>
</dbReference>
<dbReference type="InterPro" id="IPR034157">
    <property type="entry name" value="TOPRIM_TopoII"/>
</dbReference>
<dbReference type="FunFam" id="3.40.50.670:FF:000001">
    <property type="entry name" value="DNA topoisomerase 2"/>
    <property type="match status" value="1"/>
</dbReference>
<dbReference type="Gene3D" id="3.30.230.10">
    <property type="match status" value="1"/>
</dbReference>
<dbReference type="GO" id="GO:0005524">
    <property type="term" value="F:ATP binding"/>
    <property type="evidence" value="ECO:0007669"/>
    <property type="project" value="UniProtKB-UniRule"/>
</dbReference>
<proteinExistence type="inferred from homology"/>
<evidence type="ECO:0000256" key="14">
    <source>
        <dbReference type="ARBA" id="ARBA00023125"/>
    </source>
</evidence>
<comment type="function">
    <text evidence="18">Control of topological states of DNA by transient breakage and subsequent rejoining of DNA strands. Topoisomerase II makes double-strand breaks.</text>
</comment>
<comment type="subcellular location">
    <subcellularLocation>
        <location evidence="5">Nucleus</location>
    </subcellularLocation>
</comment>
<comment type="catalytic activity">
    <reaction evidence="1 17 18">
        <text>ATP-dependent breakage, passage and rejoining of double-stranded DNA.</text>
        <dbReference type="EC" id="5.6.2.2"/>
    </reaction>
</comment>
<dbReference type="CDD" id="cd16930">
    <property type="entry name" value="HATPase_TopII-like"/>
    <property type="match status" value="1"/>
</dbReference>
<dbReference type="InterPro" id="IPR031660">
    <property type="entry name" value="TOPRIM_C"/>
</dbReference>
<dbReference type="Gene3D" id="1.10.268.10">
    <property type="entry name" value="Topoisomerase, domain 3"/>
    <property type="match status" value="1"/>
</dbReference>
<dbReference type="SUPFAM" id="SSF55874">
    <property type="entry name" value="ATPase domain of HSP90 chaperone/DNA topoisomerase II/histidine kinase"/>
    <property type="match status" value="1"/>
</dbReference>
<dbReference type="GO" id="GO:0000712">
    <property type="term" value="P:resolution of meiotic recombination intermediates"/>
    <property type="evidence" value="ECO:0007669"/>
    <property type="project" value="TreeGrafter"/>
</dbReference>
<dbReference type="PRINTS" id="PR01158">
    <property type="entry name" value="TOPISMRASEII"/>
</dbReference>
<comment type="subunit">
    <text evidence="18">Homodimer.</text>
</comment>
<comment type="cofactor">
    <cofactor evidence="3">
        <name>Mn(2+)</name>
        <dbReference type="ChEBI" id="CHEBI:29035"/>
    </cofactor>
</comment>
<evidence type="ECO:0000256" key="10">
    <source>
        <dbReference type="ARBA" id="ARBA00022741"/>
    </source>
</evidence>
<evidence type="ECO:0000259" key="21">
    <source>
        <dbReference type="PROSITE" id="PS52040"/>
    </source>
</evidence>
<evidence type="ECO:0000256" key="5">
    <source>
        <dbReference type="ARBA" id="ARBA00004123"/>
    </source>
</evidence>
<feature type="region of interest" description="Disordered" evidence="19">
    <location>
        <begin position="1173"/>
        <end position="1201"/>
    </location>
</feature>
<dbReference type="InterPro" id="IPR006171">
    <property type="entry name" value="TOPRIM_dom"/>
</dbReference>
<dbReference type="Gene3D" id="3.30.1490.30">
    <property type="match status" value="1"/>
</dbReference>
<dbReference type="GO" id="GO:0006265">
    <property type="term" value="P:DNA topological change"/>
    <property type="evidence" value="ECO:0007669"/>
    <property type="project" value="UniProtKB-UniRule"/>
</dbReference>
<dbReference type="CDD" id="cd00187">
    <property type="entry name" value="TOP4c"/>
    <property type="match status" value="1"/>
</dbReference>
<feature type="compositionally biased region" description="Basic and acidic residues" evidence="19">
    <location>
        <begin position="1358"/>
        <end position="1367"/>
    </location>
</feature>
<comment type="similarity">
    <text evidence="6 18">Belongs to the type II topoisomerase family.</text>
</comment>
<dbReference type="Pfam" id="PF00204">
    <property type="entry name" value="DNA_gyraseB"/>
    <property type="match status" value="1"/>
</dbReference>
<dbReference type="FunFam" id="1.10.268.10:FF:000002">
    <property type="entry name" value="DNA topoisomerase 2"/>
    <property type="match status" value="1"/>
</dbReference>
<feature type="compositionally biased region" description="Acidic residues" evidence="19">
    <location>
        <begin position="1335"/>
        <end position="1353"/>
    </location>
</feature>
<reference evidence="22" key="1">
    <citation type="submission" date="2015-12" db="EMBL/GenBank/DDBJ databases">
        <title>De novo transcriptome assembly of four potential Pierce s Disease insect vectors from Arizona vineyards.</title>
        <authorList>
            <person name="Tassone E.E."/>
        </authorList>
    </citation>
    <scope>NUCLEOTIDE SEQUENCE</scope>
</reference>
<dbReference type="InterPro" id="IPR013760">
    <property type="entry name" value="Topo_IIA-like_dom_sf"/>
</dbReference>
<dbReference type="Pfam" id="PF16898">
    <property type="entry name" value="TOPRIM_C"/>
    <property type="match status" value="1"/>
</dbReference>
<dbReference type="GO" id="GO:0000819">
    <property type="term" value="P:sister chromatid segregation"/>
    <property type="evidence" value="ECO:0007669"/>
    <property type="project" value="TreeGrafter"/>
</dbReference>
<evidence type="ECO:0000256" key="11">
    <source>
        <dbReference type="ARBA" id="ARBA00022840"/>
    </source>
</evidence>
<evidence type="ECO:0000259" key="20">
    <source>
        <dbReference type="PROSITE" id="PS50880"/>
    </source>
</evidence>
<dbReference type="InterPro" id="IPR018522">
    <property type="entry name" value="TopoIIA_CS"/>
</dbReference>
<evidence type="ECO:0000256" key="7">
    <source>
        <dbReference type="ARBA" id="ARBA00012895"/>
    </source>
</evidence>
<dbReference type="GO" id="GO:0046872">
    <property type="term" value="F:metal ion binding"/>
    <property type="evidence" value="ECO:0007669"/>
    <property type="project" value="UniProtKB-KW"/>
</dbReference>
<keyword evidence="9" id="KW-0479">Metal-binding</keyword>
<dbReference type="PANTHER" id="PTHR10169:SF38">
    <property type="entry name" value="DNA TOPOISOMERASE 2"/>
    <property type="match status" value="1"/>
</dbReference>
<keyword evidence="15 17" id="KW-0413">Isomerase</keyword>
<dbReference type="PROSITE" id="PS00177">
    <property type="entry name" value="TOPOISOMERASE_II"/>
    <property type="match status" value="1"/>
</dbReference>
<feature type="compositionally biased region" description="Basic and acidic residues" evidence="19">
    <location>
        <begin position="1379"/>
        <end position="1398"/>
    </location>
</feature>
<dbReference type="InterPro" id="IPR013759">
    <property type="entry name" value="Topo_IIA_B_C"/>
</dbReference>
<dbReference type="FunFam" id="3.90.199.10:FF:000002">
    <property type="entry name" value="DNA topoisomerase 2"/>
    <property type="match status" value="1"/>
</dbReference>
<dbReference type="GO" id="GO:0003918">
    <property type="term" value="F:DNA topoisomerase type II (double strand cut, ATP-hydrolyzing) activity"/>
    <property type="evidence" value="ECO:0007669"/>
    <property type="project" value="UniProtKB-UniRule"/>
</dbReference>
<dbReference type="InterPro" id="IPR020568">
    <property type="entry name" value="Ribosomal_Su5_D2-typ_SF"/>
</dbReference>
<evidence type="ECO:0000256" key="4">
    <source>
        <dbReference type="ARBA" id="ARBA00001946"/>
    </source>
</evidence>
<feature type="compositionally biased region" description="Basic and acidic residues" evidence="19">
    <location>
        <begin position="1229"/>
        <end position="1284"/>
    </location>
</feature>
<evidence type="ECO:0000256" key="18">
    <source>
        <dbReference type="RuleBase" id="RU362094"/>
    </source>
</evidence>
<dbReference type="SUPFAM" id="SSF56719">
    <property type="entry name" value="Type II DNA topoisomerase"/>
    <property type="match status" value="1"/>
</dbReference>
<dbReference type="InterPro" id="IPR001241">
    <property type="entry name" value="Topo_IIA"/>
</dbReference>
<gene>
    <name evidence="22" type="ORF">g.17447</name>
</gene>
<dbReference type="InterPro" id="IPR050634">
    <property type="entry name" value="DNA_Topoisomerase_II"/>
</dbReference>
<evidence type="ECO:0000256" key="3">
    <source>
        <dbReference type="ARBA" id="ARBA00001936"/>
    </source>
</evidence>
<dbReference type="CDD" id="cd03481">
    <property type="entry name" value="TopoIIA_Trans_ScTopoIIA"/>
    <property type="match status" value="1"/>
</dbReference>
<evidence type="ECO:0000256" key="1">
    <source>
        <dbReference type="ARBA" id="ARBA00000185"/>
    </source>
</evidence>
<dbReference type="GO" id="GO:0003677">
    <property type="term" value="F:DNA binding"/>
    <property type="evidence" value="ECO:0007669"/>
    <property type="project" value="UniProtKB-UniRule"/>
</dbReference>
<dbReference type="Gene3D" id="3.90.199.10">
    <property type="entry name" value="Topoisomerase II, domain 5"/>
    <property type="match status" value="1"/>
</dbReference>
<dbReference type="FunFam" id="3.30.1490.30:FF:000001">
    <property type="entry name" value="DNA topoisomerase 2"/>
    <property type="match status" value="1"/>
</dbReference>
<feature type="active site" description="O-(5'-phospho-DNA)-tyrosine intermediate" evidence="17">
    <location>
        <position position="795"/>
    </location>
</feature>
<dbReference type="InterPro" id="IPR013758">
    <property type="entry name" value="Topo_IIA_A/C_ab"/>
</dbReference>
<dbReference type="FunFam" id="3.30.565.10:FF:000004">
    <property type="entry name" value="DNA topoisomerase 2"/>
    <property type="match status" value="1"/>
</dbReference>
<keyword evidence="14 17" id="KW-0238">DNA-binding</keyword>
<evidence type="ECO:0000256" key="2">
    <source>
        <dbReference type="ARBA" id="ARBA00001913"/>
    </source>
</evidence>
<dbReference type="CDD" id="cd03365">
    <property type="entry name" value="TOPRIM_TopoIIA"/>
    <property type="match status" value="1"/>
</dbReference>
<dbReference type="InterPro" id="IPR036890">
    <property type="entry name" value="HATPase_C_sf"/>
</dbReference>
<accession>A0A1B6DLL8</accession>
<dbReference type="SMART" id="SM00433">
    <property type="entry name" value="TOP2c"/>
    <property type="match status" value="1"/>
</dbReference>
<evidence type="ECO:0000256" key="6">
    <source>
        <dbReference type="ARBA" id="ARBA00011080"/>
    </source>
</evidence>
<dbReference type="Gene3D" id="3.30.1360.40">
    <property type="match status" value="1"/>
</dbReference>
<dbReference type="PROSITE" id="PS52040">
    <property type="entry name" value="TOPO_IIA"/>
    <property type="match status" value="1"/>
</dbReference>
<keyword evidence="12" id="KW-0460">Magnesium</keyword>
<comment type="cofactor">
    <cofactor evidence="2">
        <name>Ca(2+)</name>
        <dbReference type="ChEBI" id="CHEBI:29108"/>
    </cofactor>
</comment>
<keyword evidence="16" id="KW-0539">Nucleus</keyword>
<evidence type="ECO:0000313" key="22">
    <source>
        <dbReference type="EMBL" id="JAS26574.1"/>
    </source>
</evidence>
<sequence>MALFRKCQKKGPPKQLSLEKMYQKKSQLEHILLRPDTYIGSVEHTTELMWVYDAGLESMVQKEISFVPGLYKIFDEILVNAADNKQRDPKMDCIKITINAKENTISIWNNGQGIPVAEHKDEKMFIPTMIFGHLLTSSNYNDEEEKVTGGRNGYGAKLCNIFSTKFIVETSAKEYKRHFKQVWENNMTKTSEPQIRDSTENDYTKVTFCPDLKKFKMEKLDSDIVSLMYRRAYDIAASTRGVKVFLNDTRLQVKSFKDYVELYTKGKVDEIMGSPLKVIYENVNDRWEVAVTMSDKGFQQVSFVNSIATTKGGRHVDHVADILVKQLVDTIKKKNKGGMNIKPFQIKNHMWVFVNCLIVNPTFDSQTKENMTLQAKSFGSKCNLSEKFVAGVTKSGIIESVLIWAKSRADAQLQKACSGKKQNKIKGIPKLEDANDAGSKNSISCTLILTEGDSAKSLAVSGLGVVGRDKYGVFPLKGKLLNVREASHKQIMENAEISNIIKILGLQYKKKYETIEDLKALRYGRLMIMTDQDQDGSHIKGLIINFIHTNWPSLLKLPFLEEFITPIVKASKNKEVFSFFSLPEFEEWKRNKENWHTYKIKYYKGLGTSTSQEAKEYFSDMDRHRILFNYQGDEDDSHIQMAFSKKHVDSRKEWLTNWMTECKRRAELGLPEDYLYTKTTKSVTYTDFINKELVLFSNMDNERSIPNLLDGLKPGSRKVLYTCLKRNDKREVKVAQLAGSVAEHSAYHHGEASLMSTIINLAQNYVGSNNINLLQPIGQFGTRLQGGKDAASPRYIFTMLSPLTRLIFHPHDDPLLKYLRDDNQKIEPEWYIPIIPMVLVNGADGIGTGWMTKIPNYNPREIIEALKTLMRDEEPSHMKPWYKNFRGEIELLGPDRIVYSGEISIINDQKIEITELPIGTWTQAYKESVMEVMLHGSGEKSPAIISDYKEYNTDTTIRFVVTLTRDKMIIAENEGLHKTFKLQTTSSISSMCCFDRNNVLKKFENVMDIIKEFYVVRLEYYVKRKAYLEGILEAETKKISNQARFIIEKCDGKLTIENKKKKAMIEELVKRGYDSDPVKMWKIQQDKDAVLEEEGEKTEDEQQPEEDIKGPDFDYLLGMTLWSLTKEKKDELLRKRDEKQQELLILQGKTPKDLWTADLDDLLKKLDEVEEKERKELGKKPTNQPTKTNKGRLVVNKKDALKETMPSPIAIRVQPKIDEELKKKFEKLLQSKENKGKRTKKIKEEKDIFDAMADGSEKPRTTPEGKKTKASKKDLKQTKLDFKSKKGSPKKMTGSLSDDDSDVSFSNLDDDKVASQPIRATSRRSAAANIKFNFDDSDDDVFENNDDDDDIFENNDVNNRKTDKGMDNDYDDIFDSDDGDGRPKKTSNPEEGCKKTCN</sequence>
<evidence type="ECO:0000256" key="15">
    <source>
        <dbReference type="ARBA" id="ARBA00023235"/>
    </source>
</evidence>
<dbReference type="InterPro" id="IPR003594">
    <property type="entry name" value="HATPase_dom"/>
</dbReference>
<dbReference type="FunFam" id="3.30.1360.40:FF:000003">
    <property type="entry name" value="DNA topoisomerase 2"/>
    <property type="match status" value="1"/>
</dbReference>
<dbReference type="SMART" id="SM00434">
    <property type="entry name" value="TOP4c"/>
    <property type="match status" value="1"/>
</dbReference>
<evidence type="ECO:0000256" key="17">
    <source>
        <dbReference type="PROSITE-ProRule" id="PRU01384"/>
    </source>
</evidence>
<dbReference type="PRINTS" id="PR00418">
    <property type="entry name" value="TPI2FAMILY"/>
</dbReference>
<feature type="domain" description="Toprim" evidence="20">
    <location>
        <begin position="445"/>
        <end position="562"/>
    </location>
</feature>
<evidence type="ECO:0000256" key="19">
    <source>
        <dbReference type="SAM" id="MobiDB-lite"/>
    </source>
</evidence>
<dbReference type="EC" id="5.6.2.2" evidence="7 18"/>
<name>A0A1B6DLL8_9HEMI</name>
<keyword evidence="11 18" id="KW-0067">ATP-binding</keyword>
<evidence type="ECO:0000256" key="12">
    <source>
        <dbReference type="ARBA" id="ARBA00022842"/>
    </source>
</evidence>
<keyword evidence="10 18" id="KW-0547">Nucleotide-binding</keyword>
<evidence type="ECO:0000256" key="8">
    <source>
        <dbReference type="ARBA" id="ARBA00019635"/>
    </source>
</evidence>
<dbReference type="GO" id="GO:0005634">
    <property type="term" value="C:nucleus"/>
    <property type="evidence" value="ECO:0007669"/>
    <property type="project" value="UniProtKB-SubCell"/>
</dbReference>
<feature type="region of interest" description="Disordered" evidence="19">
    <location>
        <begin position="1229"/>
        <end position="1398"/>
    </location>
</feature>
<dbReference type="Gene3D" id="3.30.565.10">
    <property type="entry name" value="Histidine kinase-like ATPase, C-terminal domain"/>
    <property type="match status" value="1"/>
</dbReference>
<feature type="domain" description="Topo IIA-type catalytic" evidence="21">
    <location>
        <begin position="705"/>
        <end position="1159"/>
    </location>
</feature>
<evidence type="ECO:0000256" key="9">
    <source>
        <dbReference type="ARBA" id="ARBA00022723"/>
    </source>
</evidence>
<dbReference type="Pfam" id="PF02518">
    <property type="entry name" value="HATPase_c"/>
    <property type="match status" value="1"/>
</dbReference>